<dbReference type="GO" id="GO:0005886">
    <property type="term" value="C:plasma membrane"/>
    <property type="evidence" value="ECO:0007669"/>
    <property type="project" value="TreeGrafter"/>
</dbReference>
<feature type="chain" id="PRO_5034535360" evidence="8">
    <location>
        <begin position="24"/>
        <end position="696"/>
    </location>
</feature>
<evidence type="ECO:0000256" key="1">
    <source>
        <dbReference type="ARBA" id="ARBA00004141"/>
    </source>
</evidence>
<organism evidence="9">
    <name type="scientific">Culex pipiens</name>
    <name type="common">House mosquito</name>
    <dbReference type="NCBI Taxonomy" id="7175"/>
    <lineage>
        <taxon>Eukaryota</taxon>
        <taxon>Metazoa</taxon>
        <taxon>Ecdysozoa</taxon>
        <taxon>Arthropoda</taxon>
        <taxon>Hexapoda</taxon>
        <taxon>Insecta</taxon>
        <taxon>Pterygota</taxon>
        <taxon>Neoptera</taxon>
        <taxon>Endopterygota</taxon>
        <taxon>Diptera</taxon>
        <taxon>Nematocera</taxon>
        <taxon>Culicoidea</taxon>
        <taxon>Culicidae</taxon>
        <taxon>Culicinae</taxon>
        <taxon>Culicini</taxon>
        <taxon>Culex</taxon>
        <taxon>Culex</taxon>
    </lineage>
</organism>
<dbReference type="PANTHER" id="PTHR12191:SF31">
    <property type="entry name" value="IP18018P"/>
    <property type="match status" value="1"/>
</dbReference>
<reference evidence="9" key="1">
    <citation type="submission" date="2021-05" db="EMBL/GenBank/DDBJ databases">
        <authorList>
            <person name="Alioto T."/>
            <person name="Alioto T."/>
            <person name="Gomez Garrido J."/>
        </authorList>
    </citation>
    <scope>NUCLEOTIDE SEQUENCE</scope>
</reference>
<feature type="transmembrane region" description="Helical" evidence="7">
    <location>
        <begin position="389"/>
        <end position="409"/>
    </location>
</feature>
<keyword evidence="8" id="KW-0732">Signal</keyword>
<feature type="compositionally biased region" description="Basic residues" evidence="6">
    <location>
        <begin position="275"/>
        <end position="290"/>
    </location>
</feature>
<keyword evidence="5 7" id="KW-0472">Membrane</keyword>
<feature type="transmembrane region" description="Helical" evidence="7">
    <location>
        <begin position="355"/>
        <end position="377"/>
    </location>
</feature>
<dbReference type="GO" id="GO:0005385">
    <property type="term" value="F:zinc ion transmembrane transporter activity"/>
    <property type="evidence" value="ECO:0007669"/>
    <property type="project" value="TreeGrafter"/>
</dbReference>
<dbReference type="GO" id="GO:0030003">
    <property type="term" value="P:intracellular monoatomic cation homeostasis"/>
    <property type="evidence" value="ECO:0007669"/>
    <property type="project" value="TreeGrafter"/>
</dbReference>
<dbReference type="GO" id="GO:0140410">
    <property type="term" value="F:monoatomic cation:bicarbonate symporter activity"/>
    <property type="evidence" value="ECO:0007669"/>
    <property type="project" value="TreeGrafter"/>
</dbReference>
<dbReference type="PANTHER" id="PTHR12191">
    <property type="entry name" value="SOLUTE CARRIER FAMILY 39"/>
    <property type="match status" value="1"/>
</dbReference>
<dbReference type="EMBL" id="HBUE01088794">
    <property type="protein sequence ID" value="CAG6480566.1"/>
    <property type="molecule type" value="Transcribed_RNA"/>
</dbReference>
<protein>
    <submittedName>
        <fullName evidence="9">Zinc transporter ZIP14</fullName>
    </submittedName>
</protein>
<evidence type="ECO:0000256" key="6">
    <source>
        <dbReference type="SAM" id="MobiDB-lite"/>
    </source>
</evidence>
<name>A0A8D8FR48_CULPI</name>
<evidence type="ECO:0000256" key="3">
    <source>
        <dbReference type="ARBA" id="ARBA00022692"/>
    </source>
</evidence>
<keyword evidence="3 7" id="KW-0812">Transmembrane</keyword>
<proteinExistence type="inferred from homology"/>
<dbReference type="InterPro" id="IPR050799">
    <property type="entry name" value="ZIP_Transporter"/>
</dbReference>
<evidence type="ECO:0000256" key="5">
    <source>
        <dbReference type="ARBA" id="ARBA00023136"/>
    </source>
</evidence>
<dbReference type="Pfam" id="PF02535">
    <property type="entry name" value="Zip"/>
    <property type="match status" value="1"/>
</dbReference>
<feature type="region of interest" description="Disordered" evidence="6">
    <location>
        <begin position="182"/>
        <end position="204"/>
    </location>
</feature>
<accession>A0A8D8FR48</accession>
<feature type="transmembrane region" description="Helical" evidence="7">
    <location>
        <begin position="626"/>
        <end position="645"/>
    </location>
</feature>
<evidence type="ECO:0000256" key="2">
    <source>
        <dbReference type="ARBA" id="ARBA00006939"/>
    </source>
</evidence>
<feature type="transmembrane region" description="Helical" evidence="7">
    <location>
        <begin position="666"/>
        <end position="686"/>
    </location>
</feature>
<evidence type="ECO:0000256" key="7">
    <source>
        <dbReference type="SAM" id="Phobius"/>
    </source>
</evidence>
<evidence type="ECO:0000313" key="9">
    <source>
        <dbReference type="EMBL" id="CAG6480566.1"/>
    </source>
</evidence>
<feature type="region of interest" description="Disordered" evidence="6">
    <location>
        <begin position="275"/>
        <end position="299"/>
    </location>
</feature>
<dbReference type="GO" id="GO:0071578">
    <property type="term" value="P:zinc ion import across plasma membrane"/>
    <property type="evidence" value="ECO:0007669"/>
    <property type="project" value="TreeGrafter"/>
</dbReference>
<keyword evidence="4 7" id="KW-1133">Transmembrane helix</keyword>
<feature type="signal peptide" evidence="8">
    <location>
        <begin position="1"/>
        <end position="23"/>
    </location>
</feature>
<comment type="subcellular location">
    <subcellularLocation>
        <location evidence="1">Membrane</location>
        <topology evidence="1">Multi-pass membrane protein</topology>
    </subcellularLocation>
</comment>
<feature type="transmembrane region" description="Helical" evidence="7">
    <location>
        <begin position="596"/>
        <end position="620"/>
    </location>
</feature>
<evidence type="ECO:0000256" key="8">
    <source>
        <dbReference type="SAM" id="SignalP"/>
    </source>
</evidence>
<dbReference type="AlphaFoldDB" id="A0A8D8FR48"/>
<feature type="compositionally biased region" description="Polar residues" evidence="6">
    <location>
        <begin position="182"/>
        <end position="199"/>
    </location>
</feature>
<evidence type="ECO:0000256" key="4">
    <source>
        <dbReference type="ARBA" id="ARBA00022989"/>
    </source>
</evidence>
<feature type="compositionally biased region" description="Polar residues" evidence="6">
    <location>
        <begin position="137"/>
        <end position="146"/>
    </location>
</feature>
<comment type="similarity">
    <text evidence="2">Belongs to the ZIP transporter (TC 2.A.5) family.</text>
</comment>
<dbReference type="InterPro" id="IPR003689">
    <property type="entry name" value="ZIP"/>
</dbReference>
<sequence>MNRRRVLRALLVLSCLQVVIVVGSGVDSSVEHPTTASGGSVGAGSGSAAENKFLKYLFNKYGSKGVISFEGLEHLMHSLGLGGLDFTPSHTLDEHRPEGFRTEDLLKDPFTTPEDDHEVDEKVTVAFNGIDDHGRPQYSTVQQGSTAAPEEGTLRNRREQQQGHEAIINGSDWIRELNEVVSPSTEKVQGGNKTEQQQQADDEDKTLKWHNEIWQEIIFKDIHDPQHRHPRRDDHRKSCLSPMSMVHLVLEEPGNIERMLRENFNFGQELRHHLQRRRRRSLPHAHHHNHQGVGEDGQDEEWDHEVEEIIAARIKITPATFKDLCPALLAQIDQRACHQKLRDQPMVEKKLFGHAWIYAVICVTIISICGLAGVAMVPLAKSVAYDEILRFLVALAVGTLCGDALMHLLPHALITHGDQEDPHQPPSDDHGHSHSDEPVWLCCCAFLSALFMYTLETVLPLLRSVDGGSHHGHAHGRAKVAPAPEPTASNLHQVRRNTNVTDDIELDLQDSRKKELNTMLEKKQVEQQPLSPVAFMVILGDGLHNVTDGLAIGAAFAADPVTGMATSLAILCHELPHELGDFALLLQTGVSIKRAMFLNIVSSILSFAGMFIGLLVTGLHESVVRWIYAGTAGTFLYIALADLVPEMNRDLHDPAVEGQRCKKLRLIWSQIAGIFLGGMIMLVIALNEDHLRVLFE</sequence>
<feature type="compositionally biased region" description="Basic and acidic residues" evidence="6">
    <location>
        <begin position="152"/>
        <end position="162"/>
    </location>
</feature>
<feature type="region of interest" description="Disordered" evidence="6">
    <location>
        <begin position="129"/>
        <end position="170"/>
    </location>
</feature>